<dbReference type="Gene3D" id="3.40.50.150">
    <property type="entry name" value="Vaccinia Virus protein VP39"/>
    <property type="match status" value="1"/>
</dbReference>
<protein>
    <submittedName>
        <fullName evidence="2">Ubiquinone/menaquinone biosynthesis C-methylase UbiE</fullName>
    </submittedName>
</protein>
<name>A0ABR9KEP7_9ACTN</name>
<gene>
    <name evidence="2" type="ORF">H4W81_003258</name>
</gene>
<dbReference type="InterPro" id="IPR029063">
    <property type="entry name" value="SAM-dependent_MTases_sf"/>
</dbReference>
<evidence type="ECO:0000313" key="3">
    <source>
        <dbReference type="Proteomes" id="UP000661607"/>
    </source>
</evidence>
<dbReference type="PANTHER" id="PTHR42912">
    <property type="entry name" value="METHYLTRANSFERASE"/>
    <property type="match status" value="1"/>
</dbReference>
<dbReference type="CDD" id="cd02440">
    <property type="entry name" value="AdoMet_MTases"/>
    <property type="match status" value="1"/>
</dbReference>
<evidence type="ECO:0000259" key="1">
    <source>
        <dbReference type="Pfam" id="PF08241"/>
    </source>
</evidence>
<comment type="caution">
    <text evidence="2">The sequence shown here is derived from an EMBL/GenBank/DDBJ whole genome shotgun (WGS) entry which is preliminary data.</text>
</comment>
<sequence>MRDTGSVAQFNRIARRYDSSLGQYGCRRADPDVLAAAADLSPETVLDVGCGTGRLLALAAGRWPRALLHGVDPASEMIRVASEKLPRARLHVSGAERLPFPNRSFDLVFSTTAFGHWQDQPAGLREIARVLRGAGRLVLAEHRPPPRWARPLLSVIGGELPAHRAPEEMRHLLTQAGFEVRSIGRVRGGLVLAVAEPAS</sequence>
<dbReference type="InterPro" id="IPR050508">
    <property type="entry name" value="Methyltransf_Superfamily"/>
</dbReference>
<evidence type="ECO:0000313" key="2">
    <source>
        <dbReference type="EMBL" id="MBE1560479.1"/>
    </source>
</evidence>
<feature type="domain" description="Methyltransferase type 11" evidence="1">
    <location>
        <begin position="46"/>
        <end position="139"/>
    </location>
</feature>
<dbReference type="InterPro" id="IPR013216">
    <property type="entry name" value="Methyltransf_11"/>
</dbReference>
<dbReference type="EMBL" id="JADBEF010000001">
    <property type="protein sequence ID" value="MBE1560479.1"/>
    <property type="molecule type" value="Genomic_DNA"/>
</dbReference>
<reference evidence="2 3" key="1">
    <citation type="submission" date="2020-10" db="EMBL/GenBank/DDBJ databases">
        <title>Sequencing the genomes of 1000 actinobacteria strains.</title>
        <authorList>
            <person name="Klenk H.-P."/>
        </authorList>
    </citation>
    <scope>NUCLEOTIDE SEQUENCE [LARGE SCALE GENOMIC DNA]</scope>
    <source>
        <strain evidence="2 3">DSM 43748</strain>
    </source>
</reference>
<dbReference type="PANTHER" id="PTHR42912:SF93">
    <property type="entry name" value="N6-ADENOSINE-METHYLTRANSFERASE TMT1A"/>
    <property type="match status" value="1"/>
</dbReference>
<dbReference type="Pfam" id="PF08241">
    <property type="entry name" value="Methyltransf_11"/>
    <property type="match status" value="1"/>
</dbReference>
<accession>A0ABR9KEP7</accession>
<dbReference type="SUPFAM" id="SSF53335">
    <property type="entry name" value="S-adenosyl-L-methionine-dependent methyltransferases"/>
    <property type="match status" value="1"/>
</dbReference>
<keyword evidence="3" id="KW-1185">Reference proteome</keyword>
<dbReference type="Proteomes" id="UP000661607">
    <property type="component" value="Unassembled WGS sequence"/>
</dbReference>
<organism evidence="2 3">
    <name type="scientific">Nonomuraea africana</name>
    <dbReference type="NCBI Taxonomy" id="46171"/>
    <lineage>
        <taxon>Bacteria</taxon>
        <taxon>Bacillati</taxon>
        <taxon>Actinomycetota</taxon>
        <taxon>Actinomycetes</taxon>
        <taxon>Streptosporangiales</taxon>
        <taxon>Streptosporangiaceae</taxon>
        <taxon>Nonomuraea</taxon>
    </lineage>
</organism>
<keyword evidence="2" id="KW-0830">Ubiquinone</keyword>
<dbReference type="RefSeq" id="WP_192775548.1">
    <property type="nucleotide sequence ID" value="NZ_BAAASY010000040.1"/>
</dbReference>
<proteinExistence type="predicted"/>